<organism evidence="2 3">
    <name type="scientific">Romanomermis culicivorax</name>
    <name type="common">Nematode worm</name>
    <dbReference type="NCBI Taxonomy" id="13658"/>
    <lineage>
        <taxon>Eukaryota</taxon>
        <taxon>Metazoa</taxon>
        <taxon>Ecdysozoa</taxon>
        <taxon>Nematoda</taxon>
        <taxon>Enoplea</taxon>
        <taxon>Dorylaimia</taxon>
        <taxon>Mermithida</taxon>
        <taxon>Mermithoidea</taxon>
        <taxon>Mermithidae</taxon>
        <taxon>Romanomermis</taxon>
    </lineage>
</organism>
<evidence type="ECO:0000256" key="1">
    <source>
        <dbReference type="SAM" id="MobiDB-lite"/>
    </source>
</evidence>
<feature type="region of interest" description="Disordered" evidence="1">
    <location>
        <begin position="122"/>
        <end position="143"/>
    </location>
</feature>
<evidence type="ECO:0000313" key="3">
    <source>
        <dbReference type="WBParaSite" id="nRc.2.0.1.t20854-RA"/>
    </source>
</evidence>
<evidence type="ECO:0000313" key="2">
    <source>
        <dbReference type="Proteomes" id="UP000887565"/>
    </source>
</evidence>
<dbReference type="WBParaSite" id="nRc.2.0.1.t20854-RA">
    <property type="protein sequence ID" value="nRc.2.0.1.t20854-RA"/>
    <property type="gene ID" value="nRc.2.0.1.g20854"/>
</dbReference>
<feature type="compositionally biased region" description="Polar residues" evidence="1">
    <location>
        <begin position="124"/>
        <end position="134"/>
    </location>
</feature>
<protein>
    <submittedName>
        <fullName evidence="3">Uncharacterized protein</fullName>
    </submittedName>
</protein>
<dbReference type="AlphaFoldDB" id="A0A915J4W5"/>
<proteinExistence type="predicted"/>
<sequence>MIESILQKLKDIGVTDPDRLRKLAMVSANAHAKCQAVLTISCSRQFVTVSMSMEPSNPVKNEREVDVITIDDEDNKTVPTARLQTARMRRQKVERDYILSSHVLVITPTGAVEEQISNLPGAISASSKPQTTDDPSIPEQAGAGTLADPYIKVLGSSPGPSLTFTEARNNGNRLPQHFMLCV</sequence>
<keyword evidence="2" id="KW-1185">Reference proteome</keyword>
<dbReference type="Proteomes" id="UP000887565">
    <property type="component" value="Unplaced"/>
</dbReference>
<accession>A0A915J4W5</accession>
<reference evidence="3" key="1">
    <citation type="submission" date="2022-11" db="UniProtKB">
        <authorList>
            <consortium name="WormBaseParasite"/>
        </authorList>
    </citation>
    <scope>IDENTIFICATION</scope>
</reference>
<name>A0A915J4W5_ROMCU</name>